<feature type="transmembrane region" description="Helical" evidence="5">
    <location>
        <begin position="118"/>
        <end position="138"/>
    </location>
</feature>
<dbReference type="SUPFAM" id="SSF52091">
    <property type="entry name" value="SpoIIaa-like"/>
    <property type="match status" value="1"/>
</dbReference>
<organism evidence="7 8">
    <name type="scientific">Paenibacillus chungangensis</name>
    <dbReference type="NCBI Taxonomy" id="696535"/>
    <lineage>
        <taxon>Bacteria</taxon>
        <taxon>Bacillati</taxon>
        <taxon>Bacillota</taxon>
        <taxon>Bacilli</taxon>
        <taxon>Bacillales</taxon>
        <taxon>Paenibacillaceae</taxon>
        <taxon>Paenibacillus</taxon>
    </lineage>
</organism>
<keyword evidence="8" id="KW-1185">Reference proteome</keyword>
<dbReference type="RefSeq" id="WP_377567667.1">
    <property type="nucleotide sequence ID" value="NZ_JBHTJZ010000066.1"/>
</dbReference>
<evidence type="ECO:0000313" key="8">
    <source>
        <dbReference type="Proteomes" id="UP001596989"/>
    </source>
</evidence>
<proteinExistence type="predicted"/>
<comment type="subcellular location">
    <subcellularLocation>
        <location evidence="1">Membrane</location>
        <topology evidence="1">Multi-pass membrane protein</topology>
    </subcellularLocation>
</comment>
<feature type="transmembrane region" description="Helical" evidence="5">
    <location>
        <begin position="167"/>
        <end position="186"/>
    </location>
</feature>
<evidence type="ECO:0000256" key="2">
    <source>
        <dbReference type="ARBA" id="ARBA00022692"/>
    </source>
</evidence>
<keyword evidence="2 5" id="KW-0812">Transmembrane</keyword>
<feature type="transmembrane region" description="Helical" evidence="5">
    <location>
        <begin position="218"/>
        <end position="238"/>
    </location>
</feature>
<sequence length="483" mass="51324">MLQKLKSNWLFNVRGDILAGITVALALIPEAIAFSIIAGVDPMVGLYASFCIAVIISIVGGRPGMISAATGAMAVLMVTLVKDHGIEYLFAATVLTGIIQIIIGVLKLGRFITFVPHSVIIGFVNALAIIIFMTQLVQFEGQGWLMYALVAATLVIIYGLPRITKAVPSALVAIIVITCVTVFGGLQVNTVGDMGEISRQLPLFHIANVPFTWDTLMIILPTSLALAVVGLLESLLTATIVDEATGTKSDKNKEARGQGIANTITGFFGGMAGCAMIGQSVINVKSGGRGRLSTLVAGVFLLFLIMVLGDVVTKIPMAALVGVMIMVSVGTFDWRSIMDVKRIPVTDTIVMVTTVAIVIYTHNLALGVLVGVIMSALIFGWKMAQIKAVATMTDSGAKRYAIQGPMFFGTMSHFADLFDPAHDPNEVIIDFSSSHVWDHSAVTAISKVVSKYQQVDKRVVLMGLNAESQKIVDRVGLSASSGH</sequence>
<evidence type="ECO:0000313" key="7">
    <source>
        <dbReference type="EMBL" id="MFD0961774.1"/>
    </source>
</evidence>
<feature type="transmembrane region" description="Helical" evidence="5">
    <location>
        <begin position="259"/>
        <end position="282"/>
    </location>
</feature>
<dbReference type="InterPro" id="IPR018045">
    <property type="entry name" value="S04_transporter_CS"/>
</dbReference>
<protein>
    <submittedName>
        <fullName evidence="7">SulP family inorganic anion transporter</fullName>
    </submittedName>
</protein>
<dbReference type="PANTHER" id="PTHR43310">
    <property type="entry name" value="SULFATE TRANSPORTER YBAR-RELATED"/>
    <property type="match status" value="1"/>
</dbReference>
<evidence type="ECO:0000259" key="6">
    <source>
        <dbReference type="PROSITE" id="PS50801"/>
    </source>
</evidence>
<dbReference type="Pfam" id="PF01740">
    <property type="entry name" value="STAS"/>
    <property type="match status" value="1"/>
</dbReference>
<feature type="transmembrane region" description="Helical" evidence="5">
    <location>
        <begin position="43"/>
        <end position="60"/>
    </location>
</feature>
<feature type="transmembrane region" description="Helical" evidence="5">
    <location>
        <begin position="88"/>
        <end position="106"/>
    </location>
</feature>
<keyword evidence="3 5" id="KW-1133">Transmembrane helix</keyword>
<evidence type="ECO:0000256" key="3">
    <source>
        <dbReference type="ARBA" id="ARBA00022989"/>
    </source>
</evidence>
<dbReference type="PROSITE" id="PS50801">
    <property type="entry name" value="STAS"/>
    <property type="match status" value="1"/>
</dbReference>
<accession>A0ABW3HWG3</accession>
<dbReference type="InterPro" id="IPR011547">
    <property type="entry name" value="SLC26A/SulP_dom"/>
</dbReference>
<reference evidence="8" key="1">
    <citation type="journal article" date="2019" name="Int. J. Syst. Evol. Microbiol.">
        <title>The Global Catalogue of Microorganisms (GCM) 10K type strain sequencing project: providing services to taxonomists for standard genome sequencing and annotation.</title>
        <authorList>
            <consortium name="The Broad Institute Genomics Platform"/>
            <consortium name="The Broad Institute Genome Sequencing Center for Infectious Disease"/>
            <person name="Wu L."/>
            <person name="Ma J."/>
        </authorList>
    </citation>
    <scope>NUCLEOTIDE SEQUENCE [LARGE SCALE GENOMIC DNA]</scope>
    <source>
        <strain evidence="8">CCUG 59129</strain>
    </source>
</reference>
<dbReference type="EMBL" id="JBHTJZ010000066">
    <property type="protein sequence ID" value="MFD0961774.1"/>
    <property type="molecule type" value="Genomic_DNA"/>
</dbReference>
<name>A0ABW3HWG3_9BACL</name>
<feature type="transmembrane region" description="Helical" evidence="5">
    <location>
        <begin position="294"/>
        <end position="312"/>
    </location>
</feature>
<feature type="transmembrane region" description="Helical" evidence="5">
    <location>
        <begin position="349"/>
        <end position="379"/>
    </location>
</feature>
<keyword evidence="4 5" id="KW-0472">Membrane</keyword>
<dbReference type="PROSITE" id="PS01130">
    <property type="entry name" value="SLC26A"/>
    <property type="match status" value="1"/>
</dbReference>
<dbReference type="InterPro" id="IPR036513">
    <property type="entry name" value="STAS_dom_sf"/>
</dbReference>
<feature type="transmembrane region" description="Helical" evidence="5">
    <location>
        <begin position="319"/>
        <end position="337"/>
    </location>
</feature>
<dbReference type="CDD" id="cd07042">
    <property type="entry name" value="STAS_SulP_like_sulfate_transporter"/>
    <property type="match status" value="1"/>
</dbReference>
<feature type="domain" description="STAS" evidence="6">
    <location>
        <begin position="387"/>
        <end position="483"/>
    </location>
</feature>
<dbReference type="InterPro" id="IPR052706">
    <property type="entry name" value="Membrane-Transporter-like"/>
</dbReference>
<dbReference type="Proteomes" id="UP001596989">
    <property type="component" value="Unassembled WGS sequence"/>
</dbReference>
<dbReference type="PANTHER" id="PTHR43310:SF1">
    <property type="entry name" value="SULFATE TRANSPORTER YBAR-RELATED"/>
    <property type="match status" value="1"/>
</dbReference>
<evidence type="ECO:0000256" key="1">
    <source>
        <dbReference type="ARBA" id="ARBA00004141"/>
    </source>
</evidence>
<evidence type="ECO:0000256" key="5">
    <source>
        <dbReference type="SAM" id="Phobius"/>
    </source>
</evidence>
<evidence type="ECO:0000256" key="4">
    <source>
        <dbReference type="ARBA" id="ARBA00023136"/>
    </source>
</evidence>
<feature type="transmembrane region" description="Helical" evidence="5">
    <location>
        <begin position="144"/>
        <end position="160"/>
    </location>
</feature>
<gene>
    <name evidence="7" type="ORF">ACFQ2I_20740</name>
</gene>
<dbReference type="Pfam" id="PF00916">
    <property type="entry name" value="Sulfate_transp"/>
    <property type="match status" value="2"/>
</dbReference>
<comment type="caution">
    <text evidence="7">The sequence shown here is derived from an EMBL/GenBank/DDBJ whole genome shotgun (WGS) entry which is preliminary data.</text>
</comment>
<dbReference type="InterPro" id="IPR002645">
    <property type="entry name" value="STAS_dom"/>
</dbReference>
<dbReference type="Gene3D" id="3.30.750.24">
    <property type="entry name" value="STAS domain"/>
    <property type="match status" value="1"/>
</dbReference>